<evidence type="ECO:0000256" key="4">
    <source>
        <dbReference type="ARBA" id="ARBA00022801"/>
    </source>
</evidence>
<evidence type="ECO:0000313" key="7">
    <source>
        <dbReference type="EMBL" id="GBM78408.1"/>
    </source>
</evidence>
<keyword evidence="3 6" id="KW-0479">Metal-binding</keyword>
<sequence length="250" mass="28194">MSEETNSNKGNINTETLGDPAGIDFFPERRGDKIVRSWFRVLFLGEGRDNLQKVKCERQIHNVVSESPLIKLMMGALKNSGCGIDLNRHISCEPCSKVVTGGYDAELNQIVICQNTATSKAAVHGALAHEMVHMFDFCRAHIDFTNVDHLLCTEIRAANLMHCSFLSAMVMGTASLIRIKKQHQECVKRKALASVVAVRDLTEEEAKASMDRVFTKCYNDLEPLGRRLRRNSNDIARIYRERYLYGYGHS</sequence>
<comment type="similarity">
    <text evidence="1 6">Belongs to the peptidase M76 family.</text>
</comment>
<evidence type="ECO:0000256" key="5">
    <source>
        <dbReference type="ARBA" id="ARBA00023049"/>
    </source>
</evidence>
<evidence type="ECO:0000256" key="3">
    <source>
        <dbReference type="ARBA" id="ARBA00022723"/>
    </source>
</evidence>
<keyword evidence="2 6" id="KW-0645">Protease</keyword>
<dbReference type="EC" id="3.4.24.-" evidence="6"/>
<dbReference type="PANTHER" id="PTHR21711">
    <property type="entry name" value="MITOCHONDRIAL INNER MEMBRANE PROTEASE"/>
    <property type="match status" value="1"/>
</dbReference>
<dbReference type="GO" id="GO:0046872">
    <property type="term" value="F:metal ion binding"/>
    <property type="evidence" value="ECO:0007669"/>
    <property type="project" value="UniProtKB-KW"/>
</dbReference>
<dbReference type="InterPro" id="IPR019165">
    <property type="entry name" value="Peptidase_M76_ATP23"/>
</dbReference>
<dbReference type="GO" id="GO:0005739">
    <property type="term" value="C:mitochondrion"/>
    <property type="evidence" value="ECO:0007669"/>
    <property type="project" value="GOC"/>
</dbReference>
<keyword evidence="8" id="KW-1185">Reference proteome</keyword>
<organism evidence="7 8">
    <name type="scientific">Araneus ventricosus</name>
    <name type="common">Orbweaver spider</name>
    <name type="synonym">Epeira ventricosa</name>
    <dbReference type="NCBI Taxonomy" id="182803"/>
    <lineage>
        <taxon>Eukaryota</taxon>
        <taxon>Metazoa</taxon>
        <taxon>Ecdysozoa</taxon>
        <taxon>Arthropoda</taxon>
        <taxon>Chelicerata</taxon>
        <taxon>Arachnida</taxon>
        <taxon>Araneae</taxon>
        <taxon>Araneomorphae</taxon>
        <taxon>Entelegynae</taxon>
        <taxon>Araneoidea</taxon>
        <taxon>Araneidae</taxon>
        <taxon>Araneus</taxon>
    </lineage>
</organism>
<dbReference type="PANTHER" id="PTHR21711:SF0">
    <property type="entry name" value="MITOCHONDRIAL INNER MEMBRANE PROTEASE ATP23 HOMOLOG"/>
    <property type="match status" value="1"/>
</dbReference>
<dbReference type="GO" id="GO:0034982">
    <property type="term" value="P:mitochondrial protein processing"/>
    <property type="evidence" value="ECO:0007669"/>
    <property type="project" value="TreeGrafter"/>
</dbReference>
<evidence type="ECO:0000256" key="1">
    <source>
        <dbReference type="ARBA" id="ARBA00009915"/>
    </source>
</evidence>
<dbReference type="Pfam" id="PF09768">
    <property type="entry name" value="Peptidase_M76"/>
    <property type="match status" value="1"/>
</dbReference>
<dbReference type="GO" id="GO:0033615">
    <property type="term" value="P:mitochondrial proton-transporting ATP synthase complex assembly"/>
    <property type="evidence" value="ECO:0007669"/>
    <property type="project" value="TreeGrafter"/>
</dbReference>
<keyword evidence="5 6" id="KW-0482">Metalloprotease</keyword>
<dbReference type="Proteomes" id="UP000499080">
    <property type="component" value="Unassembled WGS sequence"/>
</dbReference>
<evidence type="ECO:0000313" key="8">
    <source>
        <dbReference type="Proteomes" id="UP000499080"/>
    </source>
</evidence>
<comment type="caution">
    <text evidence="7">The sequence shown here is derived from an EMBL/GenBank/DDBJ whole genome shotgun (WGS) entry which is preliminary data.</text>
</comment>
<dbReference type="EMBL" id="BGPR01002751">
    <property type="protein sequence ID" value="GBM78408.1"/>
    <property type="molecule type" value="Genomic_DNA"/>
</dbReference>
<name>A0A4Y2IKW4_ARAVE</name>
<keyword evidence="4 6" id="KW-0378">Hydrolase</keyword>
<dbReference type="AlphaFoldDB" id="A0A4Y2IKW4"/>
<dbReference type="GO" id="GO:0004222">
    <property type="term" value="F:metalloendopeptidase activity"/>
    <property type="evidence" value="ECO:0007669"/>
    <property type="project" value="InterPro"/>
</dbReference>
<dbReference type="OrthoDB" id="285308at2759"/>
<proteinExistence type="inferred from homology"/>
<evidence type="ECO:0000256" key="2">
    <source>
        <dbReference type="ARBA" id="ARBA00022670"/>
    </source>
</evidence>
<evidence type="ECO:0000256" key="6">
    <source>
        <dbReference type="RuleBase" id="RU364057"/>
    </source>
</evidence>
<reference evidence="7 8" key="1">
    <citation type="journal article" date="2019" name="Sci. Rep.">
        <title>Orb-weaving spider Araneus ventricosus genome elucidates the spidroin gene catalogue.</title>
        <authorList>
            <person name="Kono N."/>
            <person name="Nakamura H."/>
            <person name="Ohtoshi R."/>
            <person name="Moran D.A.P."/>
            <person name="Shinohara A."/>
            <person name="Yoshida Y."/>
            <person name="Fujiwara M."/>
            <person name="Mori M."/>
            <person name="Tomita M."/>
            <person name="Arakawa K."/>
        </authorList>
    </citation>
    <scope>NUCLEOTIDE SEQUENCE [LARGE SCALE GENOMIC DNA]</scope>
</reference>
<accession>A0A4Y2IKW4</accession>
<gene>
    <name evidence="7" type="primary">ATP23</name>
    <name evidence="7" type="ORF">AVEN_2941_1</name>
</gene>
<protein>
    <recommendedName>
        <fullName evidence="6">Mitochondrial inner membrane protease ATP23</fullName>
        <ecNumber evidence="6">3.4.24.-</ecNumber>
    </recommendedName>
</protein>